<evidence type="ECO:0000313" key="3">
    <source>
        <dbReference type="EMBL" id="GGX58313.1"/>
    </source>
</evidence>
<dbReference type="RefSeq" id="WP_189609619.1">
    <property type="nucleotide sequence ID" value="NZ_BMXR01000006.1"/>
</dbReference>
<organism evidence="3 4">
    <name type="scientific">Saccharospirillum salsuginis</name>
    <dbReference type="NCBI Taxonomy" id="418750"/>
    <lineage>
        <taxon>Bacteria</taxon>
        <taxon>Pseudomonadati</taxon>
        <taxon>Pseudomonadota</taxon>
        <taxon>Gammaproteobacteria</taxon>
        <taxon>Oceanospirillales</taxon>
        <taxon>Saccharospirillaceae</taxon>
        <taxon>Saccharospirillum</taxon>
    </lineage>
</organism>
<evidence type="ECO:0000256" key="1">
    <source>
        <dbReference type="SAM" id="Coils"/>
    </source>
</evidence>
<dbReference type="EMBL" id="BMXR01000006">
    <property type="protein sequence ID" value="GGX58313.1"/>
    <property type="molecule type" value="Genomic_DNA"/>
</dbReference>
<evidence type="ECO:0000256" key="2">
    <source>
        <dbReference type="SAM" id="SignalP"/>
    </source>
</evidence>
<evidence type="ECO:0008006" key="5">
    <source>
        <dbReference type="Google" id="ProtNLM"/>
    </source>
</evidence>
<keyword evidence="4" id="KW-1185">Reference proteome</keyword>
<reference evidence="3" key="2">
    <citation type="submission" date="2020-09" db="EMBL/GenBank/DDBJ databases">
        <authorList>
            <person name="Sun Q."/>
            <person name="Kim S."/>
        </authorList>
    </citation>
    <scope>NUCLEOTIDE SEQUENCE</scope>
    <source>
        <strain evidence="3">KCTC 22169</strain>
    </source>
</reference>
<reference evidence="3" key="1">
    <citation type="journal article" date="2014" name="Int. J. Syst. Evol. Microbiol.">
        <title>Complete genome sequence of Corynebacterium casei LMG S-19264T (=DSM 44701T), isolated from a smear-ripened cheese.</title>
        <authorList>
            <consortium name="US DOE Joint Genome Institute (JGI-PGF)"/>
            <person name="Walter F."/>
            <person name="Albersmeier A."/>
            <person name="Kalinowski J."/>
            <person name="Ruckert C."/>
        </authorList>
    </citation>
    <scope>NUCLEOTIDE SEQUENCE</scope>
    <source>
        <strain evidence="3">KCTC 22169</strain>
    </source>
</reference>
<dbReference type="AlphaFoldDB" id="A0A918NBH5"/>
<sequence length="210" mass="24717">MLKHLIATALMLTVLPLAAEAQQFFRYKDENGQIVINSSIPPEFVKNGYEILNEKGVVLREVAPQLSEEEIRRRRQEQERIANQEARDAELTKLYRSPIDVDRAMKTWLSRLDMEIRLKENRIAILRTEYNQLQSKAADQERAGKAVDEGLLADMAQIEEEIERYQSEIAEVEARQEEARDRFQRDRARMVILYERRTGKDWVEPENRDD</sequence>
<dbReference type="Proteomes" id="UP000626148">
    <property type="component" value="Unassembled WGS sequence"/>
</dbReference>
<keyword evidence="2" id="KW-0732">Signal</keyword>
<feature type="chain" id="PRO_5037689469" description="DUF4124 domain-containing protein" evidence="2">
    <location>
        <begin position="22"/>
        <end position="210"/>
    </location>
</feature>
<gene>
    <name evidence="3" type="ORF">GCM10007392_27670</name>
</gene>
<name>A0A918NBH5_9GAMM</name>
<feature type="coiled-coil region" evidence="1">
    <location>
        <begin position="67"/>
        <end position="189"/>
    </location>
</feature>
<proteinExistence type="predicted"/>
<keyword evidence="1" id="KW-0175">Coiled coil</keyword>
<feature type="signal peptide" evidence="2">
    <location>
        <begin position="1"/>
        <end position="21"/>
    </location>
</feature>
<comment type="caution">
    <text evidence="3">The sequence shown here is derived from an EMBL/GenBank/DDBJ whole genome shotgun (WGS) entry which is preliminary data.</text>
</comment>
<accession>A0A918NBH5</accession>
<protein>
    <recommendedName>
        <fullName evidence="5">DUF4124 domain-containing protein</fullName>
    </recommendedName>
</protein>
<evidence type="ECO:0000313" key="4">
    <source>
        <dbReference type="Proteomes" id="UP000626148"/>
    </source>
</evidence>